<dbReference type="Gene3D" id="3.30.70.100">
    <property type="match status" value="1"/>
</dbReference>
<dbReference type="InterPro" id="IPR008000">
    <property type="entry name" value="Rham/fucose_mutarotase"/>
</dbReference>
<sequence length="114" mass="13069">MPRYCFTLQVRPDLIEEYADRHRAVWPEMLAALAETGWRSYSLFLREDGLLVGYVESDDLAAAQEAMDRTAVNARWQADMAPYFIDLEGAPDRGLVLLREVFNLDDQLAESIRS</sequence>
<evidence type="ECO:0000313" key="2">
    <source>
        <dbReference type="Proteomes" id="UP000283644"/>
    </source>
</evidence>
<accession>A0A417XZ72</accession>
<dbReference type="OrthoDB" id="9799608at2"/>
<dbReference type="GO" id="GO:0019301">
    <property type="term" value="P:rhamnose catabolic process"/>
    <property type="evidence" value="ECO:0007669"/>
    <property type="project" value="TreeGrafter"/>
</dbReference>
<proteinExistence type="predicted"/>
<dbReference type="RefSeq" id="WP_118926624.1">
    <property type="nucleotide sequence ID" value="NZ_QXGH01000022.1"/>
</dbReference>
<dbReference type="Proteomes" id="UP000283644">
    <property type="component" value="Unassembled WGS sequence"/>
</dbReference>
<reference evidence="1 2" key="1">
    <citation type="submission" date="2018-09" db="EMBL/GenBank/DDBJ databases">
        <title>Genome sequencing of Nocardioides immobilis CCTCC AB 2017083 for comparison to Nocardioides silvaticus.</title>
        <authorList>
            <person name="Li C."/>
            <person name="Wang G."/>
        </authorList>
    </citation>
    <scope>NUCLEOTIDE SEQUENCE [LARGE SCALE GENOMIC DNA]</scope>
    <source>
        <strain evidence="1 2">CCTCC AB 2017083</strain>
    </source>
</reference>
<organism evidence="1 2">
    <name type="scientific">Nocardioides immobilis</name>
    <dbReference type="NCBI Taxonomy" id="2049295"/>
    <lineage>
        <taxon>Bacteria</taxon>
        <taxon>Bacillati</taxon>
        <taxon>Actinomycetota</taxon>
        <taxon>Actinomycetes</taxon>
        <taxon>Propionibacteriales</taxon>
        <taxon>Nocardioidaceae</taxon>
        <taxon>Nocardioides</taxon>
    </lineage>
</organism>
<dbReference type="Pfam" id="PF05336">
    <property type="entry name" value="rhaM"/>
    <property type="match status" value="1"/>
</dbReference>
<dbReference type="InterPro" id="IPR011008">
    <property type="entry name" value="Dimeric_a/b-barrel"/>
</dbReference>
<comment type="caution">
    <text evidence="1">The sequence shown here is derived from an EMBL/GenBank/DDBJ whole genome shotgun (WGS) entry which is preliminary data.</text>
</comment>
<dbReference type="AlphaFoldDB" id="A0A417XZ72"/>
<dbReference type="SUPFAM" id="SSF54909">
    <property type="entry name" value="Dimeric alpha+beta barrel"/>
    <property type="match status" value="1"/>
</dbReference>
<keyword evidence="2" id="KW-1185">Reference proteome</keyword>
<name>A0A417XZ72_9ACTN</name>
<dbReference type="EMBL" id="QXGH01000022">
    <property type="protein sequence ID" value="RHW25657.1"/>
    <property type="molecule type" value="Genomic_DNA"/>
</dbReference>
<dbReference type="PANTHER" id="PTHR34389">
    <property type="entry name" value="L-RHAMNOSE MUTAROTASE"/>
    <property type="match status" value="1"/>
</dbReference>
<protein>
    <submittedName>
        <fullName evidence="1">L-rhamnose mutarotase</fullName>
    </submittedName>
</protein>
<gene>
    <name evidence="1" type="ORF">D0Z08_17925</name>
</gene>
<dbReference type="GO" id="GO:0016857">
    <property type="term" value="F:racemase and epimerase activity, acting on carbohydrates and derivatives"/>
    <property type="evidence" value="ECO:0007669"/>
    <property type="project" value="InterPro"/>
</dbReference>
<evidence type="ECO:0000313" key="1">
    <source>
        <dbReference type="EMBL" id="RHW25657.1"/>
    </source>
</evidence>
<dbReference type="PANTHER" id="PTHR34389:SF2">
    <property type="entry name" value="L-RHAMNOSE MUTAROTASE"/>
    <property type="match status" value="1"/>
</dbReference>